<dbReference type="eggNOG" id="COG1112">
    <property type="taxonomic scope" value="Bacteria"/>
</dbReference>
<dbReference type="PANTHER" id="PTHR10887:SF495">
    <property type="entry name" value="HELICASE SENATAXIN ISOFORM X1-RELATED"/>
    <property type="match status" value="1"/>
</dbReference>
<keyword evidence="3" id="KW-0347">Helicase</keyword>
<evidence type="ECO:0000313" key="4">
    <source>
        <dbReference type="Proteomes" id="UP000002601"/>
    </source>
</evidence>
<gene>
    <name evidence="3" type="ordered locus">Desal_1658</name>
</gene>
<organism evidence="3 4">
    <name type="scientific">Maridesulfovibrio salexigens (strain ATCC 14822 / DSM 2638 / NCIMB 8403 / VKM B-1763)</name>
    <name type="common">Desulfovibrio salexigens</name>
    <dbReference type="NCBI Taxonomy" id="526222"/>
    <lineage>
        <taxon>Bacteria</taxon>
        <taxon>Pseudomonadati</taxon>
        <taxon>Thermodesulfobacteriota</taxon>
        <taxon>Desulfovibrionia</taxon>
        <taxon>Desulfovibrionales</taxon>
        <taxon>Desulfovibrionaceae</taxon>
        <taxon>Maridesulfovibrio</taxon>
    </lineage>
</organism>
<dbReference type="RefSeq" id="WP_015851536.1">
    <property type="nucleotide sequence ID" value="NC_012881.1"/>
</dbReference>
<keyword evidence="4" id="KW-1185">Reference proteome</keyword>
<dbReference type="CDD" id="cd18808">
    <property type="entry name" value="SF1_C_Upf1"/>
    <property type="match status" value="1"/>
</dbReference>
<dbReference type="SUPFAM" id="SSF52540">
    <property type="entry name" value="P-loop containing nucleoside triphosphate hydrolases"/>
    <property type="match status" value="1"/>
</dbReference>
<dbReference type="InterPro" id="IPR027417">
    <property type="entry name" value="P-loop_NTPase"/>
</dbReference>
<keyword evidence="3" id="KW-0547">Nucleotide-binding</keyword>
<sequence length="1278" mass="146285">MSFEYEEVDEAKIESNGWSHQRAWQIRSDSESSKIPVMVHELCTDNVEHELLIRRYFEEVQRILFKASNLPEAKYSTICLERHFSESSSDDLKKVYKIVTKGWYTASLEDLFSSNGKLKAMGEKQRNKLRAHSERARFWNSISNIAQFIRRLQQNKLFCPKFTLESFYFVAETSEEFALLESGQDYPFELLRLTGLENIVPFGGLVRENSGSRIDPSHQIFSWHALAGIIVDILLGPPSSSIKCADKIHAIREDKLKHGLVNNKISDKEYSLLQHMFHAQDSFSLGDVCRQIEVLSHALPIRRTASGRQSTKLSVVYSEHARENFVHLVNNEKCEYGEEPSAFQVSEYLRKRLSRAEVWFDSSQLDGSYSEICFDCGGGLRLSGMLFKDLRTDEVNKKLLFLNGHYCRGGLKENCVRFYDVEIDCFYIKELRKRTTSSSGEWGATLARCMGFEHRKHVKDQQLSILSTLELANQLESLMAFLTLFVCEVKKISNLNDGVEILLSPLSEEALYGSDSECREHLNKIRDIQTKVRSAISQNDNYADVLFRNLQDQFQQYAHLPEAKRKHADILITTWKDAGSLSINIGAGSANLDQRSWRIDWEHFFTNKDSSNFSIKASRKADFDLYEKSSLVVGKLVSLRTRGHYGQMEVVKRRTDAFEHLRKYDMLMQQLVEPGRKTGQLPRPSNNFRQWAEEVLYDGKVDPSKRLDDNKMAIIEDIYRTMPMFVLQGPPGTGKSETVCTVVKLIFSEDPMAQVLLTSRENATVKELLRKLYKESQSWEDKPIFKLSPNIQNSLRGEHKDTGDSESFSIKATISEQTLALLDDAYLKMKGTIIPNDVVSSVCNDWRLFLTGIKDGEDGSVKSSDIENINYLLEQSASLIFTTASDKGLADMVASGDMYDWVFVEEAAKTPFYDLLLPMLVSQRWVLLGDSQQLNPFWANEFMALMNNYTSSIKMLKEVKLLGQTGRKDYISIENIEKVLARKEDSRFFESEWIWAFRKLFAEINPKFPDREEANGETAAVLNTVYRMPPALTGLVNVFYDTELVPAPMTQDMTHGELAPSGIKSNPLSAPNFLTGVNGIWVDTGRGEVRLRQQEEKNQVCNPGEAKLIRNIVEKMEINGRICKKPSLAILTPYRKQVSALKAEFRKINDLLLEKFTPVIMRRNGGVGWVSTIDSFQGCQADVVILSLVRNSTSSQYENKQTIQFVTDENRVNVMISRAQRFLVVVGSFEYFMTCYNSSADHDLFYKFLQNFRSMAEDFENRYLAKIFYSQIPAEFKI</sequence>
<keyword evidence="3" id="KW-0067">ATP-binding</keyword>
<dbReference type="EMBL" id="CP001649">
    <property type="protein sequence ID" value="ACS79720.1"/>
    <property type="molecule type" value="Genomic_DNA"/>
</dbReference>
<keyword evidence="3" id="KW-0378">Hydrolase</keyword>
<feature type="domain" description="DNA2/NAM7 helicase helicase" evidence="1">
    <location>
        <begin position="871"/>
        <end position="937"/>
    </location>
</feature>
<dbReference type="GO" id="GO:0004386">
    <property type="term" value="F:helicase activity"/>
    <property type="evidence" value="ECO:0007669"/>
    <property type="project" value="UniProtKB-KW"/>
</dbReference>
<dbReference type="InterPro" id="IPR041677">
    <property type="entry name" value="DNA2/NAM7_AAA_11"/>
</dbReference>
<protein>
    <submittedName>
        <fullName evidence="3">Superfamily I DNA and RNA helicase and helicase subunit-like protein</fullName>
    </submittedName>
</protein>
<dbReference type="Pfam" id="PF13086">
    <property type="entry name" value="AAA_11"/>
    <property type="match status" value="2"/>
</dbReference>
<dbReference type="InterPro" id="IPR047187">
    <property type="entry name" value="SF1_C_Upf1"/>
</dbReference>
<dbReference type="STRING" id="526222.Desal_1658"/>
<accession>C6BT16</accession>
<dbReference type="Pfam" id="PF13087">
    <property type="entry name" value="AAA_12"/>
    <property type="match status" value="1"/>
</dbReference>
<evidence type="ECO:0000259" key="1">
    <source>
        <dbReference type="Pfam" id="PF13086"/>
    </source>
</evidence>
<feature type="domain" description="DNA2/NAM7 helicase helicase" evidence="1">
    <location>
        <begin position="707"/>
        <end position="775"/>
    </location>
</feature>
<reference evidence="3 4" key="1">
    <citation type="submission" date="2009-06" db="EMBL/GenBank/DDBJ databases">
        <title>Complete sequence of Desulfovibrio salexigens DSM 2638.</title>
        <authorList>
            <consortium name="US DOE Joint Genome Institute"/>
            <person name="Lucas S."/>
            <person name="Copeland A."/>
            <person name="Lapidus A."/>
            <person name="Glavina del Rio T."/>
            <person name="Tice H."/>
            <person name="Bruce D."/>
            <person name="Goodwin L."/>
            <person name="Pitluck S."/>
            <person name="Munk A.C."/>
            <person name="Brettin T."/>
            <person name="Detter J.C."/>
            <person name="Han C."/>
            <person name="Tapia R."/>
            <person name="Larimer F."/>
            <person name="Land M."/>
            <person name="Hauser L."/>
            <person name="Kyrpides N."/>
            <person name="Anderson I."/>
            <person name="Wall J.D."/>
            <person name="Arkin A.P."/>
            <person name="Dehal P."/>
            <person name="Chivian D."/>
            <person name="Giles B."/>
            <person name="Hazen T.C."/>
        </authorList>
    </citation>
    <scope>NUCLEOTIDE SEQUENCE [LARGE SCALE GENOMIC DNA]</scope>
    <source>
        <strain evidence="4">ATCC 14822 / DSM 2638 / NCIMB 8403 / VKM B-1763</strain>
    </source>
</reference>
<proteinExistence type="predicted"/>
<name>C6BT16_MARSD</name>
<dbReference type="OrthoDB" id="9757917at2"/>
<feature type="domain" description="DNA2/NAM7 helicase-like C-terminal" evidence="2">
    <location>
        <begin position="1016"/>
        <end position="1228"/>
    </location>
</feature>
<evidence type="ECO:0000313" key="3">
    <source>
        <dbReference type="EMBL" id="ACS79720.1"/>
    </source>
</evidence>
<dbReference type="Proteomes" id="UP000002601">
    <property type="component" value="Chromosome"/>
</dbReference>
<evidence type="ECO:0000259" key="2">
    <source>
        <dbReference type="Pfam" id="PF13087"/>
    </source>
</evidence>
<dbReference type="HOGENOM" id="CLU_263300_0_0_7"/>
<dbReference type="InterPro" id="IPR045055">
    <property type="entry name" value="DNA2/NAM7-like"/>
</dbReference>
<dbReference type="AlphaFoldDB" id="C6BT16"/>
<dbReference type="PANTHER" id="PTHR10887">
    <property type="entry name" value="DNA2/NAM7 HELICASE FAMILY"/>
    <property type="match status" value="1"/>
</dbReference>
<dbReference type="InterPro" id="IPR041679">
    <property type="entry name" value="DNA2/NAM7-like_C"/>
</dbReference>
<dbReference type="KEGG" id="dsa:Desal_1658"/>
<dbReference type="Gene3D" id="3.40.50.300">
    <property type="entry name" value="P-loop containing nucleotide triphosphate hydrolases"/>
    <property type="match status" value="2"/>
</dbReference>